<keyword evidence="2" id="KW-1185">Reference proteome</keyword>
<reference evidence="1" key="1">
    <citation type="submission" date="2022-10" db="EMBL/GenBank/DDBJ databases">
        <title>Genome Sequence of Xylaria curta.</title>
        <authorList>
            <person name="Buettner E."/>
        </authorList>
    </citation>
    <scope>NUCLEOTIDE SEQUENCE</scope>
    <source>
        <strain evidence="1">Babe10</strain>
    </source>
</reference>
<dbReference type="Proteomes" id="UP001143856">
    <property type="component" value="Unassembled WGS sequence"/>
</dbReference>
<name>A0ACC1PIV0_9PEZI</name>
<organism evidence="1 2">
    <name type="scientific">Xylaria curta</name>
    <dbReference type="NCBI Taxonomy" id="42375"/>
    <lineage>
        <taxon>Eukaryota</taxon>
        <taxon>Fungi</taxon>
        <taxon>Dikarya</taxon>
        <taxon>Ascomycota</taxon>
        <taxon>Pezizomycotina</taxon>
        <taxon>Sordariomycetes</taxon>
        <taxon>Xylariomycetidae</taxon>
        <taxon>Xylariales</taxon>
        <taxon>Xylariaceae</taxon>
        <taxon>Xylaria</taxon>
    </lineage>
</organism>
<evidence type="ECO:0000313" key="1">
    <source>
        <dbReference type="EMBL" id="KAJ2992583.1"/>
    </source>
</evidence>
<dbReference type="EMBL" id="JAPDGR010000259">
    <property type="protein sequence ID" value="KAJ2992583.1"/>
    <property type="molecule type" value="Genomic_DNA"/>
</dbReference>
<comment type="caution">
    <text evidence="1">The sequence shown here is derived from an EMBL/GenBank/DDBJ whole genome shotgun (WGS) entry which is preliminary data.</text>
</comment>
<gene>
    <name evidence="1" type="ORF">NUW58_g2116</name>
</gene>
<accession>A0ACC1PIV0</accession>
<evidence type="ECO:0000313" key="2">
    <source>
        <dbReference type="Proteomes" id="UP001143856"/>
    </source>
</evidence>
<proteinExistence type="predicted"/>
<sequence>MDDQHHDEFLRACSEGNLELAKQHQEQVSLGTTEFLQDAFVGAISKKQVAMIDYLLGVCPDDFTSRIPDPVLLQAIDAGSQVYALFIRKDASAARRSFGHMGDALALAVMRNDEGLVRLLLDNGASPTESKLFFKPTSDVARGAQNIDKGITKMLNEHESNHREDRGWVAKLKAWMK</sequence>
<protein>
    <submittedName>
        <fullName evidence="1">Uncharacterized protein</fullName>
    </submittedName>
</protein>